<dbReference type="PANTHER" id="PTHR12992">
    <property type="entry name" value="NUDIX HYDROLASE"/>
    <property type="match status" value="1"/>
</dbReference>
<keyword evidence="4 8" id="KW-0378">Hydrolase</keyword>
<keyword evidence="9" id="KW-1185">Reference proteome</keyword>
<dbReference type="Proteomes" id="UP000007485">
    <property type="component" value="Chromosome"/>
</dbReference>
<dbReference type="eggNOG" id="arCOG01072">
    <property type="taxonomic scope" value="Archaea"/>
</dbReference>
<evidence type="ECO:0000256" key="6">
    <source>
        <dbReference type="ARBA" id="ARBA00023211"/>
    </source>
</evidence>
<dbReference type="OrthoDB" id="40462at2157"/>
<gene>
    <name evidence="8" type="ordered locus">VMUT_0438</name>
</gene>
<dbReference type="InterPro" id="IPR000086">
    <property type="entry name" value="NUDIX_hydrolase_dom"/>
</dbReference>
<keyword evidence="5" id="KW-0460">Magnesium</keyword>
<organism evidence="8 9">
    <name type="scientific">Vulcanisaeta moutnovskia (strain 768-28)</name>
    <dbReference type="NCBI Taxonomy" id="985053"/>
    <lineage>
        <taxon>Archaea</taxon>
        <taxon>Thermoproteota</taxon>
        <taxon>Thermoprotei</taxon>
        <taxon>Thermoproteales</taxon>
        <taxon>Thermoproteaceae</taxon>
        <taxon>Vulcanisaeta</taxon>
    </lineage>
</organism>
<dbReference type="PROSITE" id="PS51462">
    <property type="entry name" value="NUDIX"/>
    <property type="match status" value="1"/>
</dbReference>
<evidence type="ECO:0000256" key="1">
    <source>
        <dbReference type="ARBA" id="ARBA00001936"/>
    </source>
</evidence>
<protein>
    <submittedName>
        <fullName evidence="8">NUDIX hydrolase</fullName>
    </submittedName>
</protein>
<dbReference type="KEGG" id="vmo:VMUT_0438"/>
<dbReference type="Pfam" id="PF00293">
    <property type="entry name" value="NUDIX"/>
    <property type="match status" value="1"/>
</dbReference>
<dbReference type="STRING" id="985053.VMUT_0438"/>
<keyword evidence="6" id="KW-0464">Manganese</keyword>
<comment type="cofactor">
    <cofactor evidence="2">
        <name>Mg(2+)</name>
        <dbReference type="ChEBI" id="CHEBI:18420"/>
    </cofactor>
</comment>
<dbReference type="EMBL" id="CP002529">
    <property type="protein sequence ID" value="ADY00650.1"/>
    <property type="molecule type" value="Genomic_DNA"/>
</dbReference>
<dbReference type="InterPro" id="IPR015797">
    <property type="entry name" value="NUDIX_hydrolase-like_dom_sf"/>
</dbReference>
<name>F0QUB0_VULM7</name>
<evidence type="ECO:0000256" key="3">
    <source>
        <dbReference type="ARBA" id="ARBA00022723"/>
    </source>
</evidence>
<evidence type="ECO:0000313" key="9">
    <source>
        <dbReference type="Proteomes" id="UP000007485"/>
    </source>
</evidence>
<evidence type="ECO:0000256" key="4">
    <source>
        <dbReference type="ARBA" id="ARBA00022801"/>
    </source>
</evidence>
<comment type="cofactor">
    <cofactor evidence="1">
        <name>Mn(2+)</name>
        <dbReference type="ChEBI" id="CHEBI:29035"/>
    </cofactor>
</comment>
<evidence type="ECO:0000256" key="2">
    <source>
        <dbReference type="ARBA" id="ARBA00001946"/>
    </source>
</evidence>
<keyword evidence="3" id="KW-0479">Metal-binding</keyword>
<evidence type="ECO:0000259" key="7">
    <source>
        <dbReference type="PROSITE" id="PS51462"/>
    </source>
</evidence>
<dbReference type="SUPFAM" id="SSF55811">
    <property type="entry name" value="Nudix"/>
    <property type="match status" value="1"/>
</dbReference>
<dbReference type="Gene3D" id="3.90.79.10">
    <property type="entry name" value="Nucleoside Triphosphate Pyrophosphohydrolase"/>
    <property type="match status" value="1"/>
</dbReference>
<sequence length="196" mass="22218">MESYNVARLRKVTKNNRPIPDNKHLWAAVAVIYNPCLNAILIGKRTENPTDPWSGDAAFPGGRFNPSKDNDLVETAIREAREEVGLDLIRDADLLGVLDFFSPSNAPNISVAPVIFSLRDCNPKLTINKTELSKVFWLRIDDITKHVNINVNIKGFPRPAIIMEDVIIWGMTYRILRRLLKEAFSINLPKDPRDID</sequence>
<reference evidence="8 9" key="1">
    <citation type="journal article" date="2011" name="J. Bacteriol.">
        <title>Complete genome sequence of 'Vulcanisaeta moutnovskia' strain 768-28, a novel member of the hyperthermophilic crenarchaeal genus vulcanisaeta.</title>
        <authorList>
            <person name="Gumerov V.M."/>
            <person name="Mardanov A.V."/>
            <person name="Beletsky A.V."/>
            <person name="Prokofeva M.I."/>
            <person name="Bonch-Osmolovskaya E.A."/>
            <person name="Ravin N.V."/>
            <person name="Skryabin K.G."/>
        </authorList>
    </citation>
    <scope>NUCLEOTIDE SEQUENCE [LARGE SCALE GENOMIC DNA]</scope>
    <source>
        <strain evidence="8 9">768-28</strain>
    </source>
</reference>
<dbReference type="CDD" id="cd03426">
    <property type="entry name" value="NUDIX_CoAse_Nudt7"/>
    <property type="match status" value="1"/>
</dbReference>
<dbReference type="HOGENOM" id="CLU_040940_5_3_2"/>
<proteinExistence type="predicted"/>
<accession>F0QUB0</accession>
<dbReference type="GO" id="GO:0010945">
    <property type="term" value="F:coenzyme A diphosphatase activity"/>
    <property type="evidence" value="ECO:0007669"/>
    <property type="project" value="InterPro"/>
</dbReference>
<evidence type="ECO:0000313" key="8">
    <source>
        <dbReference type="EMBL" id="ADY00650.1"/>
    </source>
</evidence>
<dbReference type="PANTHER" id="PTHR12992:SF11">
    <property type="entry name" value="MITOCHONDRIAL COENZYME A DIPHOSPHATASE NUDT8"/>
    <property type="match status" value="1"/>
</dbReference>
<feature type="domain" description="Nudix hydrolase" evidence="7">
    <location>
        <begin position="23"/>
        <end position="163"/>
    </location>
</feature>
<dbReference type="AlphaFoldDB" id="F0QUB0"/>
<dbReference type="InterPro" id="IPR045121">
    <property type="entry name" value="CoAse"/>
</dbReference>
<dbReference type="GO" id="GO:0046872">
    <property type="term" value="F:metal ion binding"/>
    <property type="evidence" value="ECO:0007669"/>
    <property type="project" value="UniProtKB-KW"/>
</dbReference>
<evidence type="ECO:0000256" key="5">
    <source>
        <dbReference type="ARBA" id="ARBA00022842"/>
    </source>
</evidence>